<organism evidence="2 3">
    <name type="scientific">Kalanchoe fedtschenkoi</name>
    <name type="common">Lavender scallops</name>
    <name type="synonym">South American air plant</name>
    <dbReference type="NCBI Taxonomy" id="63787"/>
    <lineage>
        <taxon>Eukaryota</taxon>
        <taxon>Viridiplantae</taxon>
        <taxon>Streptophyta</taxon>
        <taxon>Embryophyta</taxon>
        <taxon>Tracheophyta</taxon>
        <taxon>Spermatophyta</taxon>
        <taxon>Magnoliopsida</taxon>
        <taxon>eudicotyledons</taxon>
        <taxon>Gunneridae</taxon>
        <taxon>Pentapetalae</taxon>
        <taxon>Saxifragales</taxon>
        <taxon>Crassulaceae</taxon>
        <taxon>Kalanchoe</taxon>
    </lineage>
</organism>
<feature type="compositionally biased region" description="Basic and acidic residues" evidence="1">
    <location>
        <begin position="1"/>
        <end position="12"/>
    </location>
</feature>
<sequence length="165" mass="17566">MEGVKKRVRDEPEVGSTAADRPETEKRLRYDVFDTLEDDFWVSDMPAVGDLATVMESFEREIGVADDGVEAVDELGDLSTAEIGWLLEASDDELGLPPSTSGQGHEADLKLEIPLHAEVETVGAGCGFEPWEVGCGGGDGGGAECLVFDELLDYGDVGFGFGGYS</sequence>
<dbReference type="PANTHER" id="PTHR34539:SF19">
    <property type="entry name" value="T6J4.11 PROTEIN"/>
    <property type="match status" value="1"/>
</dbReference>
<evidence type="ECO:0000313" key="3">
    <source>
        <dbReference type="Proteomes" id="UP000594263"/>
    </source>
</evidence>
<evidence type="ECO:0000256" key="1">
    <source>
        <dbReference type="SAM" id="MobiDB-lite"/>
    </source>
</evidence>
<dbReference type="OMA" id="FEPWEVG"/>
<name>A0A7N0T5X4_KALFE</name>
<accession>A0A7N0T5X4</accession>
<dbReference type="EnsemblPlants" id="Kaladp0024s0205.1.v1.1">
    <property type="protein sequence ID" value="Kaladp0024s0205.1.v1.1.CDS.1"/>
    <property type="gene ID" value="Kaladp0024s0205.v1.1"/>
</dbReference>
<keyword evidence="3" id="KW-1185">Reference proteome</keyword>
<dbReference type="Proteomes" id="UP000594263">
    <property type="component" value="Unplaced"/>
</dbReference>
<proteinExistence type="predicted"/>
<dbReference type="PANTHER" id="PTHR34539">
    <property type="entry name" value="T6J4.11 PROTEIN"/>
    <property type="match status" value="1"/>
</dbReference>
<evidence type="ECO:0000313" key="2">
    <source>
        <dbReference type="EnsemblPlants" id="Kaladp0024s0205.1.v1.1.CDS.1"/>
    </source>
</evidence>
<feature type="region of interest" description="Disordered" evidence="1">
    <location>
        <begin position="1"/>
        <end position="24"/>
    </location>
</feature>
<protein>
    <submittedName>
        <fullName evidence="2">Uncharacterized protein</fullName>
    </submittedName>
</protein>
<dbReference type="Gramene" id="Kaladp0024s0205.1.v1.1">
    <property type="protein sequence ID" value="Kaladp0024s0205.1.v1.1.CDS.1"/>
    <property type="gene ID" value="Kaladp0024s0205.v1.1"/>
</dbReference>
<dbReference type="AlphaFoldDB" id="A0A7N0T5X4"/>
<reference evidence="2" key="1">
    <citation type="submission" date="2021-01" db="UniProtKB">
        <authorList>
            <consortium name="EnsemblPlants"/>
        </authorList>
    </citation>
    <scope>IDENTIFICATION</scope>
</reference>